<gene>
    <name evidence="3" type="ORF">EZV62_023633</name>
</gene>
<dbReference type="InterPro" id="IPR040256">
    <property type="entry name" value="At4g02000-like"/>
</dbReference>
<dbReference type="PANTHER" id="PTHR31286">
    <property type="entry name" value="GLYCINE-RICH CELL WALL STRUCTURAL PROTEIN 1.8-LIKE"/>
    <property type="match status" value="1"/>
</dbReference>
<reference evidence="4" key="1">
    <citation type="journal article" date="2019" name="Gigascience">
        <title>De novo genome assembly of the endangered Acer yangbiense, a plant species with extremely small populations endemic to Yunnan Province, China.</title>
        <authorList>
            <person name="Yang J."/>
            <person name="Wariss H.M."/>
            <person name="Tao L."/>
            <person name="Zhang R."/>
            <person name="Yun Q."/>
            <person name="Hollingsworth P."/>
            <person name="Dao Z."/>
            <person name="Luo G."/>
            <person name="Guo H."/>
            <person name="Ma Y."/>
            <person name="Sun W."/>
        </authorList>
    </citation>
    <scope>NUCLEOTIDE SEQUENCE [LARGE SCALE GENOMIC DNA]</scope>
    <source>
        <strain evidence="4">cv. Malutang</strain>
    </source>
</reference>
<dbReference type="AlphaFoldDB" id="A0A5C7H2W5"/>
<feature type="domain" description="DUF4283" evidence="2">
    <location>
        <begin position="131"/>
        <end position="203"/>
    </location>
</feature>
<sequence>MISRSGSSPDWVGLDSRSVDPCASNLVVFLKDNHIVAFSAERTSGDYAGGSDANDSHVAGVWWYGYASNGMDSQYGCVWLCGTKARGGEILLRPCMDQEEISRLCASLLIHSKEEKLWSVRDSLKESAGKKLDLCLVGKVLSTKHVNREAFRAVIPKIWQTKLEIEVVQDNIFLFYFRNQGDRFRVLAGGPWCFDNSFLVLEKLFGTGDIAKVGFNRVVFWVQIPNAPLLCMTKEMGEFLGQLIGELIVIDVGVTGECFGKYLRLKECHNGKRTDSRASNMEFDFGPWLRATNPSGQNKTFGHQRARSEKANDRPSSTDASWRSKLVGNGSKGQVSALRASADLCTGSNSGLSCDMLPGDLHSTGRTAVSEVDDRTGCRVLGERVSDVADGGNEIRLKKWKWKRWAREGGVRVIEPVGETTKVGKRITVDGETEVESGKHEECFEEYYCEEKEAVRL</sequence>
<proteinExistence type="predicted"/>
<dbReference type="EMBL" id="VAHF01000011">
    <property type="protein sequence ID" value="TXG51109.1"/>
    <property type="molecule type" value="Genomic_DNA"/>
</dbReference>
<evidence type="ECO:0000313" key="3">
    <source>
        <dbReference type="EMBL" id="TXG51109.1"/>
    </source>
</evidence>
<evidence type="ECO:0000313" key="4">
    <source>
        <dbReference type="Proteomes" id="UP000323000"/>
    </source>
</evidence>
<protein>
    <recommendedName>
        <fullName evidence="2">DUF4283 domain-containing protein</fullName>
    </recommendedName>
</protein>
<feature type="region of interest" description="Disordered" evidence="1">
    <location>
        <begin position="290"/>
        <end position="326"/>
    </location>
</feature>
<evidence type="ECO:0000259" key="2">
    <source>
        <dbReference type="Pfam" id="PF14111"/>
    </source>
</evidence>
<accession>A0A5C7H2W5</accession>
<keyword evidence="4" id="KW-1185">Reference proteome</keyword>
<dbReference type="Pfam" id="PF14111">
    <property type="entry name" value="DUF4283"/>
    <property type="match status" value="1"/>
</dbReference>
<organism evidence="3 4">
    <name type="scientific">Acer yangbiense</name>
    <dbReference type="NCBI Taxonomy" id="1000413"/>
    <lineage>
        <taxon>Eukaryota</taxon>
        <taxon>Viridiplantae</taxon>
        <taxon>Streptophyta</taxon>
        <taxon>Embryophyta</taxon>
        <taxon>Tracheophyta</taxon>
        <taxon>Spermatophyta</taxon>
        <taxon>Magnoliopsida</taxon>
        <taxon>eudicotyledons</taxon>
        <taxon>Gunneridae</taxon>
        <taxon>Pentapetalae</taxon>
        <taxon>rosids</taxon>
        <taxon>malvids</taxon>
        <taxon>Sapindales</taxon>
        <taxon>Sapindaceae</taxon>
        <taxon>Hippocastanoideae</taxon>
        <taxon>Acereae</taxon>
        <taxon>Acer</taxon>
    </lineage>
</organism>
<evidence type="ECO:0000256" key="1">
    <source>
        <dbReference type="SAM" id="MobiDB-lite"/>
    </source>
</evidence>
<name>A0A5C7H2W5_9ROSI</name>
<dbReference type="InterPro" id="IPR025558">
    <property type="entry name" value="DUF4283"/>
</dbReference>
<feature type="compositionally biased region" description="Polar residues" evidence="1">
    <location>
        <begin position="292"/>
        <end position="301"/>
    </location>
</feature>
<comment type="caution">
    <text evidence="3">The sequence shown here is derived from an EMBL/GenBank/DDBJ whole genome shotgun (WGS) entry which is preliminary data.</text>
</comment>
<dbReference type="Proteomes" id="UP000323000">
    <property type="component" value="Chromosome 11"/>
</dbReference>
<dbReference type="PANTHER" id="PTHR31286:SF167">
    <property type="entry name" value="OS09G0268800 PROTEIN"/>
    <property type="match status" value="1"/>
</dbReference>
<dbReference type="OrthoDB" id="990360at2759"/>